<dbReference type="EMBL" id="SLZR01000001">
    <property type="protein sequence ID" value="TCS44041.1"/>
    <property type="molecule type" value="Genomic_DNA"/>
</dbReference>
<evidence type="ECO:0000313" key="2">
    <source>
        <dbReference type="Proteomes" id="UP000295793"/>
    </source>
</evidence>
<protein>
    <submittedName>
        <fullName evidence="1">Uncharacterized protein</fullName>
    </submittedName>
</protein>
<dbReference type="OrthoDB" id="6198916at2"/>
<keyword evidence="2" id="KW-1185">Reference proteome</keyword>
<evidence type="ECO:0000313" key="1">
    <source>
        <dbReference type="EMBL" id="TCS44041.1"/>
    </source>
</evidence>
<accession>A0A4R3IC09</accession>
<gene>
    <name evidence="1" type="ORF">BCF53_101384</name>
</gene>
<dbReference type="Proteomes" id="UP000295793">
    <property type="component" value="Unassembled WGS sequence"/>
</dbReference>
<dbReference type="RefSeq" id="WP_132699309.1">
    <property type="nucleotide sequence ID" value="NZ_SLZR01000001.1"/>
</dbReference>
<sequence>MAKQKPLKRNPYAFDPIMKKGGVHEKTTKAKRRKDKMAWRKEARKCEPFFMAAKWLSAC</sequence>
<organism evidence="1 2">
    <name type="scientific">Reinekea marinisedimentorum</name>
    <dbReference type="NCBI Taxonomy" id="230495"/>
    <lineage>
        <taxon>Bacteria</taxon>
        <taxon>Pseudomonadati</taxon>
        <taxon>Pseudomonadota</taxon>
        <taxon>Gammaproteobacteria</taxon>
        <taxon>Oceanospirillales</taxon>
        <taxon>Saccharospirillaceae</taxon>
        <taxon>Reinekea</taxon>
    </lineage>
</organism>
<name>A0A4R3IC09_9GAMM</name>
<proteinExistence type="predicted"/>
<reference evidence="1 2" key="1">
    <citation type="submission" date="2019-03" db="EMBL/GenBank/DDBJ databases">
        <title>Genomic Encyclopedia of Archaeal and Bacterial Type Strains, Phase II (KMG-II): from individual species to whole genera.</title>
        <authorList>
            <person name="Goeker M."/>
        </authorList>
    </citation>
    <scope>NUCLEOTIDE SEQUENCE [LARGE SCALE GENOMIC DNA]</scope>
    <source>
        <strain evidence="1 2">DSM 15388</strain>
    </source>
</reference>
<comment type="caution">
    <text evidence="1">The sequence shown here is derived from an EMBL/GenBank/DDBJ whole genome shotgun (WGS) entry which is preliminary data.</text>
</comment>
<dbReference type="AlphaFoldDB" id="A0A4R3IC09"/>